<dbReference type="Proteomes" id="UP001062846">
    <property type="component" value="Chromosome 8"/>
</dbReference>
<sequence>MESSSHPPQQDPFSLKKPPLPADVDLYTIPSNSSKYPSLPPSPSRSPSSSSSSSLSLSNPNPNSLLSLSVSTGWFSWNDIHDTERLHLREFFDGASITRTPKIYRDYRDFIISKYREDPSRRLTFTEVRKSLVGDVCLLRKVFLFLDKWGLINFGAPPAAAAAAEGDLGRLKVRVEEGAPSGVRVVAGPNSLKPVGVPVPVPVTGPGGVGGDKGGGEVVGNGFKVLPPLASYRDVFSEENGGFCRGCKERCENGHYECAKEGSFIICVKCFKNGNYGENKSAGDFKFIDGIQNSGNHEAAWTEAETLLLLESVLKHGDDWDLIAENVKTKTKADCISKLIQLPFGDLMLGSAHRNSRLWENDGNSSVVKQGQVASSESHSEENVKREDQCEDVKNESNQNGDAENQVPPLKRKRTTPPSDTGNSLMQQVALLSSTVDPHITASAAEAAVTALCDEYQCTREIFDDDDNEIEELRSSPQNNKKERVLQVDGPEMEGNPTESDSQGTSTVKNAIPLTFQMRAATATALGAAAARAKLLADQEDREIECLVATIIETQMKKLQRKIKHFDELELIMEKEHTQLEDLKESLIAEHMNVLQRVFSSGISKWRDNTSVKPQLDIVL</sequence>
<organism evidence="1 2">
    <name type="scientific">Rhododendron molle</name>
    <name type="common">Chinese azalea</name>
    <name type="synonym">Azalea mollis</name>
    <dbReference type="NCBI Taxonomy" id="49168"/>
    <lineage>
        <taxon>Eukaryota</taxon>
        <taxon>Viridiplantae</taxon>
        <taxon>Streptophyta</taxon>
        <taxon>Embryophyta</taxon>
        <taxon>Tracheophyta</taxon>
        <taxon>Spermatophyta</taxon>
        <taxon>Magnoliopsida</taxon>
        <taxon>eudicotyledons</taxon>
        <taxon>Gunneridae</taxon>
        <taxon>Pentapetalae</taxon>
        <taxon>asterids</taxon>
        <taxon>Ericales</taxon>
        <taxon>Ericaceae</taxon>
        <taxon>Ericoideae</taxon>
        <taxon>Rhodoreae</taxon>
        <taxon>Rhododendron</taxon>
    </lineage>
</organism>
<evidence type="ECO:0000313" key="1">
    <source>
        <dbReference type="EMBL" id="KAI8544024.1"/>
    </source>
</evidence>
<evidence type="ECO:0000313" key="2">
    <source>
        <dbReference type="Proteomes" id="UP001062846"/>
    </source>
</evidence>
<gene>
    <name evidence="1" type="ORF">RHMOL_Rhmol08G0262900</name>
</gene>
<protein>
    <submittedName>
        <fullName evidence="1">Uncharacterized protein</fullName>
    </submittedName>
</protein>
<comment type="caution">
    <text evidence="1">The sequence shown here is derived from an EMBL/GenBank/DDBJ whole genome shotgun (WGS) entry which is preliminary data.</text>
</comment>
<dbReference type="EMBL" id="CM046395">
    <property type="protein sequence ID" value="KAI8544024.1"/>
    <property type="molecule type" value="Genomic_DNA"/>
</dbReference>
<name>A0ACC0MTQ3_RHOML</name>
<proteinExistence type="predicted"/>
<keyword evidence="2" id="KW-1185">Reference proteome</keyword>
<reference evidence="1" key="1">
    <citation type="submission" date="2022-02" db="EMBL/GenBank/DDBJ databases">
        <title>Plant Genome Project.</title>
        <authorList>
            <person name="Zhang R.-G."/>
        </authorList>
    </citation>
    <scope>NUCLEOTIDE SEQUENCE</scope>
    <source>
        <strain evidence="1">AT1</strain>
    </source>
</reference>
<accession>A0ACC0MTQ3</accession>